<keyword evidence="2" id="KW-1185">Reference proteome</keyword>
<sequence length="176" mass="20515">MELRSITSFIARCHEHYTSCSFCFIGLENQASQFISAPNKEARIFFGDTHPDEGLPYSKIQIGKFIEYASSNGKFTDELIKSTITFIYSEWDEYYRHEVAKEIGVPAKSIRSDLIGDLRHIRNCIVHNKSQITNQYKKIKVLNWELSEGKLMITKDMFKELIKQINEMTVYVNEEN</sequence>
<organism evidence="1 2">
    <name type="scientific">Vibrio cidicii</name>
    <dbReference type="NCBI Taxonomy" id="1763883"/>
    <lineage>
        <taxon>Bacteria</taxon>
        <taxon>Pseudomonadati</taxon>
        <taxon>Pseudomonadota</taxon>
        <taxon>Gammaproteobacteria</taxon>
        <taxon>Vibrionales</taxon>
        <taxon>Vibrionaceae</taxon>
        <taxon>Vibrio</taxon>
    </lineage>
</organism>
<comment type="caution">
    <text evidence="1">The sequence shown here is derived from an EMBL/GenBank/DDBJ whole genome shotgun (WGS) entry which is preliminary data.</text>
</comment>
<reference evidence="1 2" key="1">
    <citation type="submission" date="2015-12" db="EMBL/GenBank/DDBJ databases">
        <authorList>
            <person name="Tarr C.L."/>
            <person name="Gladney L.M."/>
        </authorList>
    </citation>
    <scope>NUCLEOTIDE SEQUENCE [LARGE SCALE GENOMIC DNA]</scope>
    <source>
        <strain evidence="1 2">1048-83</strain>
    </source>
</reference>
<dbReference type="RefSeq" id="WP_061899355.1">
    <property type="nucleotide sequence ID" value="NZ_CAXYEW010000074.1"/>
</dbReference>
<evidence type="ECO:0000313" key="1">
    <source>
        <dbReference type="EMBL" id="KYN90062.1"/>
    </source>
</evidence>
<dbReference type="EMBL" id="LOBP01000081">
    <property type="protein sequence ID" value="KYN90062.1"/>
    <property type="molecule type" value="Genomic_DNA"/>
</dbReference>
<proteinExistence type="predicted"/>
<evidence type="ECO:0008006" key="3">
    <source>
        <dbReference type="Google" id="ProtNLM"/>
    </source>
</evidence>
<protein>
    <recommendedName>
        <fullName evidence="3">RiboL-PSP-HEPN domain-containing protein</fullName>
    </recommendedName>
</protein>
<dbReference type="Proteomes" id="UP000075609">
    <property type="component" value="Unassembled WGS sequence"/>
</dbReference>
<accession>A0ABR5W4U0</accession>
<gene>
    <name evidence="1" type="ORF">ATY35_21195</name>
</gene>
<name>A0ABR5W4U0_9VIBR</name>
<evidence type="ECO:0000313" key="2">
    <source>
        <dbReference type="Proteomes" id="UP000075609"/>
    </source>
</evidence>